<dbReference type="InterPro" id="IPR024516">
    <property type="entry name" value="Mce_C"/>
</dbReference>
<name>A0A0H5NT03_NOCFR</name>
<evidence type="ECO:0000313" key="4">
    <source>
        <dbReference type="Proteomes" id="UP000057820"/>
    </source>
</evidence>
<proteinExistence type="predicted"/>
<evidence type="ECO:0000313" key="3">
    <source>
        <dbReference type="EMBL" id="CRY78567.1"/>
    </source>
</evidence>
<evidence type="ECO:0000259" key="1">
    <source>
        <dbReference type="Pfam" id="PF02470"/>
    </source>
</evidence>
<dbReference type="EMBL" id="LN868938">
    <property type="protein sequence ID" value="CRY78567.1"/>
    <property type="molecule type" value="Genomic_DNA"/>
</dbReference>
<gene>
    <name evidence="3" type="ORF">ERS450000_02994</name>
</gene>
<evidence type="ECO:0000259" key="2">
    <source>
        <dbReference type="Pfam" id="PF11887"/>
    </source>
</evidence>
<dbReference type="GeneID" id="61131941"/>
<dbReference type="Pfam" id="PF02470">
    <property type="entry name" value="MlaD"/>
    <property type="match status" value="1"/>
</dbReference>
<feature type="domain" description="Mammalian cell entry C-terminal" evidence="2">
    <location>
        <begin position="117"/>
        <end position="243"/>
    </location>
</feature>
<organism evidence="3 4">
    <name type="scientific">Nocardia farcinica</name>
    <dbReference type="NCBI Taxonomy" id="37329"/>
    <lineage>
        <taxon>Bacteria</taxon>
        <taxon>Bacillati</taxon>
        <taxon>Actinomycetota</taxon>
        <taxon>Actinomycetes</taxon>
        <taxon>Mycobacteriales</taxon>
        <taxon>Nocardiaceae</taxon>
        <taxon>Nocardia</taxon>
    </lineage>
</organism>
<dbReference type="PANTHER" id="PTHR33371">
    <property type="entry name" value="INTERMEMBRANE PHOSPHOLIPID TRANSPORT SYSTEM BINDING PROTEIN MLAD-RELATED"/>
    <property type="match status" value="1"/>
</dbReference>
<dbReference type="InterPro" id="IPR052336">
    <property type="entry name" value="MlaD_Phospholipid_Transporter"/>
</dbReference>
<accession>A0A0H5NT03</accession>
<dbReference type="GO" id="GO:0005576">
    <property type="term" value="C:extracellular region"/>
    <property type="evidence" value="ECO:0007669"/>
    <property type="project" value="TreeGrafter"/>
</dbReference>
<dbReference type="KEGG" id="nfr:ERS450000_02994"/>
<dbReference type="Pfam" id="PF11887">
    <property type="entry name" value="Mce4_CUP1"/>
    <property type="match status" value="1"/>
</dbReference>
<sequence>MTVRAAAWRLGLFAAVMAVVLALVLAAIQRPVAGDTETHEALFTDANGLKVGDDVRMFGVQVGKVERIGLEQSMAKVRFTVTTATPIYDNSRLAIRYQNLTGQRYIDLQQEPTPGVRLAPGAVVGADRTVPSFDVTSLFNGLQPVLATLSPEAVNQFTESMLAVIEGDGTGLGPAMAAIGQLSEYVGDRQQVIATLVKNMSELADKVGGRVHHLVPLLARLSDIFQALQANIGGLADFAMSAPSVLAPLDRLLGTLGLDPDRATDIDALVRSLFPDPREAVEVFGRLPGLLQAVDNALPRTVAGWQPECGNGPAEVPTPLRVLIAGQQVTICKR</sequence>
<dbReference type="OMA" id="FANQDLV"/>
<dbReference type="NCBIfam" id="TIGR00996">
    <property type="entry name" value="Mtu_fam_mce"/>
    <property type="match status" value="1"/>
</dbReference>
<dbReference type="Proteomes" id="UP000057820">
    <property type="component" value="Chromosome 1"/>
</dbReference>
<feature type="domain" description="Mce/MlaD" evidence="1">
    <location>
        <begin position="38"/>
        <end position="110"/>
    </location>
</feature>
<dbReference type="PANTHER" id="PTHR33371:SF17">
    <property type="entry name" value="MCE-FAMILY PROTEIN MCE1B"/>
    <property type="match status" value="1"/>
</dbReference>
<reference evidence="4" key="1">
    <citation type="submission" date="2015-03" db="EMBL/GenBank/DDBJ databases">
        <authorList>
            <consortium name="Pathogen Informatics"/>
        </authorList>
    </citation>
    <scope>NUCLEOTIDE SEQUENCE [LARGE SCALE GENOMIC DNA]</scope>
    <source>
        <strain evidence="4">NCTC11134</strain>
    </source>
</reference>
<dbReference type="RefSeq" id="WP_011207646.1">
    <property type="nucleotide sequence ID" value="NZ_CAACYE020000001.1"/>
</dbReference>
<dbReference type="InterPro" id="IPR005693">
    <property type="entry name" value="Mce"/>
</dbReference>
<dbReference type="GO" id="GO:0051701">
    <property type="term" value="P:biological process involved in interaction with host"/>
    <property type="evidence" value="ECO:0007669"/>
    <property type="project" value="TreeGrafter"/>
</dbReference>
<dbReference type="AlphaFoldDB" id="A0A0H5NT03"/>
<dbReference type="InterPro" id="IPR003399">
    <property type="entry name" value="Mce/MlaD"/>
</dbReference>
<protein>
    <submittedName>
        <fullName evidence="3">Virulence factor Mce family protein</fullName>
    </submittedName>
</protein>